<comment type="caution">
    <text evidence="3">The sequence shown here is derived from an EMBL/GenBank/DDBJ whole genome shotgun (WGS) entry which is preliminary data.</text>
</comment>
<dbReference type="Proteomes" id="UP000798808">
    <property type="component" value="Unassembled WGS sequence"/>
</dbReference>
<reference evidence="3 4" key="1">
    <citation type="submission" date="2019-02" db="EMBL/GenBank/DDBJ databases">
        <authorList>
            <person name="Goldberg S.R."/>
            <person name="Haltli B.A."/>
            <person name="Correa H."/>
            <person name="Russell K.G."/>
        </authorList>
    </citation>
    <scope>NUCLEOTIDE SEQUENCE [LARGE SCALE GENOMIC DNA]</scope>
    <source>
        <strain evidence="3 4">JCM 16186</strain>
    </source>
</reference>
<gene>
    <name evidence="3" type="ORF">E1163_15170</name>
</gene>
<evidence type="ECO:0000313" key="3">
    <source>
        <dbReference type="EMBL" id="MTI26297.1"/>
    </source>
</evidence>
<dbReference type="RefSeq" id="WP_155173309.1">
    <property type="nucleotide sequence ID" value="NZ_BAAAFL010000012.1"/>
</dbReference>
<dbReference type="Gene3D" id="3.40.50.150">
    <property type="entry name" value="Vaccinia Virus protein VP39"/>
    <property type="match status" value="1"/>
</dbReference>
<name>A0ABW9RQ56_9BACT</name>
<dbReference type="InterPro" id="IPR029063">
    <property type="entry name" value="SAM-dependent_MTases_sf"/>
</dbReference>
<dbReference type="PRINTS" id="PR00507">
    <property type="entry name" value="N12N6MTFRASE"/>
</dbReference>
<protein>
    <recommendedName>
        <fullName evidence="2">Type II methyltransferase M.TaqI-like domain-containing protein</fullName>
    </recommendedName>
</protein>
<feature type="compositionally biased region" description="Basic and acidic residues" evidence="1">
    <location>
        <begin position="664"/>
        <end position="689"/>
    </location>
</feature>
<dbReference type="PROSITE" id="PS00092">
    <property type="entry name" value="N6_MTASE"/>
    <property type="match status" value="1"/>
</dbReference>
<proteinExistence type="predicted"/>
<evidence type="ECO:0000256" key="1">
    <source>
        <dbReference type="SAM" id="MobiDB-lite"/>
    </source>
</evidence>
<feature type="domain" description="Type II methyltransferase M.TaqI-like" evidence="2">
    <location>
        <begin position="1120"/>
        <end position="1243"/>
    </location>
</feature>
<dbReference type="InterPro" id="IPR011639">
    <property type="entry name" value="MethylTrfase_TaqI-like_dom"/>
</dbReference>
<dbReference type="SUPFAM" id="SSF53335">
    <property type="entry name" value="S-adenosyl-L-methionine-dependent methyltransferases"/>
    <property type="match status" value="1"/>
</dbReference>
<feature type="region of interest" description="Disordered" evidence="1">
    <location>
        <begin position="664"/>
        <end position="702"/>
    </location>
</feature>
<accession>A0ABW9RQ56</accession>
<dbReference type="Pfam" id="PF07669">
    <property type="entry name" value="Eco57I"/>
    <property type="match status" value="1"/>
</dbReference>
<evidence type="ECO:0000259" key="2">
    <source>
        <dbReference type="Pfam" id="PF07669"/>
    </source>
</evidence>
<dbReference type="EMBL" id="SMLW01000574">
    <property type="protein sequence ID" value="MTI26297.1"/>
    <property type="molecule type" value="Genomic_DNA"/>
</dbReference>
<evidence type="ECO:0000313" key="4">
    <source>
        <dbReference type="Proteomes" id="UP000798808"/>
    </source>
</evidence>
<organism evidence="3 4">
    <name type="scientific">Fulvivirga kasyanovii</name>
    <dbReference type="NCBI Taxonomy" id="396812"/>
    <lineage>
        <taxon>Bacteria</taxon>
        <taxon>Pseudomonadati</taxon>
        <taxon>Bacteroidota</taxon>
        <taxon>Cytophagia</taxon>
        <taxon>Cytophagales</taxon>
        <taxon>Fulvivirgaceae</taxon>
        <taxon>Fulvivirga</taxon>
    </lineage>
</organism>
<dbReference type="InterPro" id="IPR002052">
    <property type="entry name" value="DNA_methylase_N6_adenine_CS"/>
</dbReference>
<keyword evidence="4" id="KW-1185">Reference proteome</keyword>
<sequence>MKAVTVEVVINKSGRKLELRFSESPGEDIQKQLRERGFASDGDNIWKATNTRERRAFADTLKASIEGVKELVLSLPFQPSSGNIDLKNFSFITFYSEREDGNLQLEDFIIFEPSKPKAQAIVNEFGHRHYGQRFKKVEIFPRNYQRDARKLLADGKVITKLPGSPITEEPKIKTPAKEPEVTKENLTNEHGIYTRETAGERYERIKIPIPSSAKYEASIELVETETGEYAIGLTHSKLFGNQSSKGFAPGMVTDRYPDRQTAMRLALMVHIERLEEQIGKEDSILDNEALKNKRLQKAIEAIYAYARSVNIDLPEPAGENITEPDNQVKEIEETVSSEQYDQAANYLDTLLRQIREGQHHQLLPFAVVTAKKRELKKPMALRGWEDFSKVITAKSFRDELKVNLWDLIPTAYKKEQAIQSIDWKADPDDEGLKKLLVKFTSESDTRKEMMGVFFDKDGIVATDSRKLLFIHHISDESKGLFCITKKCWHALAIANEPARFEEIEKERAEAFRKSVNYPDYKEVIPKDFMNATVVDAHVLLNYLSALKKSGMWYAKGVTIIKCRDLIIGFDMNFLYECVASMARLGHAQLEFGINGVDKLLLIAPQGGLKEAQGLKTDFAFVMPYLLDSIIKDDDAKGFLYFDLEAGEAKTFGVEGAPCPCEVKEVKKEEPEGTGKEAKTELPEKPGKETEQEELPPNAFLGENPVTDRQYAWEMTRLQFQEIMAIRKTGSPMVLNARDGQIHEALVIWAAQNGKPIAPANLETYPDVAAFLQSIPVPEEKEEEKLPEADVIERLNQLSSEIEPHDKKILERILQAPITLDNVPPEALQAYPELQALLKRQGFFIDTPYIEYGWDTIAFENKEVFKELLNLIGFDGITAVGQYPRIQQLPVAGYLWTGNYVRLLTASNPLDPKMDGYASFVAIRGPKEYLEPAVRFIEEQSGYKREENKYIGFDMYFTRPEIPLPGTETPSRFYLLDQVIAHMHEMYAEGRRATKGQIEKLAGELKVPNMGVMWEAVELSWLLWYRMLYRQTTPFGARLGEMIRFWNNVQPTYAYSDSSKELYRQYSTPCPIGAIVAQYTEMDQAKDIYEPSAGNGLLLVGAEPDKCHVNEIDATRLESLRYQRFRTIESENAAEPPIFYMHKRFDVVVTNPPFAKWEDNKYDKREIIRRYFHNQVGLASNIRLEHMMAGLALHCMRDSGKAAIIIMGHIYFGSDGYIAKYRPFFNWLYRHYKVDDVINMNSFKLYNKQGAIEKTMLILIGGRKAKPEGVSPRKEQAPHLENMVDSFEELWERVSRHTGYTLDTIVTQLKITLGK</sequence>